<feature type="domain" description="Reverse transcriptase" evidence="1">
    <location>
        <begin position="1"/>
        <end position="152"/>
    </location>
</feature>
<reference evidence="2 3" key="1">
    <citation type="journal article" date="2016" name="Nat. Commun.">
        <title>Extremotolerant tardigrade genome and improved radiotolerance of human cultured cells by tardigrade-unique protein.</title>
        <authorList>
            <person name="Hashimoto T."/>
            <person name="Horikawa D.D."/>
            <person name="Saito Y."/>
            <person name="Kuwahara H."/>
            <person name="Kozuka-Hata H."/>
            <person name="Shin-I T."/>
            <person name="Minakuchi Y."/>
            <person name="Ohishi K."/>
            <person name="Motoyama A."/>
            <person name="Aizu T."/>
            <person name="Enomoto A."/>
            <person name="Kondo K."/>
            <person name="Tanaka S."/>
            <person name="Hara Y."/>
            <person name="Koshikawa S."/>
            <person name="Sagara H."/>
            <person name="Miura T."/>
            <person name="Yokobori S."/>
            <person name="Miyagawa K."/>
            <person name="Suzuki Y."/>
            <person name="Kubo T."/>
            <person name="Oyama M."/>
            <person name="Kohara Y."/>
            <person name="Fujiyama A."/>
            <person name="Arakawa K."/>
            <person name="Katayama T."/>
            <person name="Toyoda A."/>
            <person name="Kunieda T."/>
        </authorList>
    </citation>
    <scope>NUCLEOTIDE SEQUENCE [LARGE SCALE GENOMIC DNA]</scope>
    <source>
        <strain evidence="2 3">YOKOZUNA-1</strain>
    </source>
</reference>
<dbReference type="EMBL" id="BDGG01000001">
    <property type="protein sequence ID" value="GAU90416.1"/>
    <property type="molecule type" value="Genomic_DNA"/>
</dbReference>
<gene>
    <name evidence="2" type="primary">RvY_02833-1</name>
    <name evidence="2" type="synonym">RvY_02833.1</name>
    <name evidence="2" type="ORF">RvY_02833</name>
</gene>
<protein>
    <recommendedName>
        <fullName evidence="1">Reverse transcriptase domain-containing protein</fullName>
    </recommendedName>
</protein>
<evidence type="ECO:0000259" key="1">
    <source>
        <dbReference type="PROSITE" id="PS50878"/>
    </source>
</evidence>
<proteinExistence type="predicted"/>
<dbReference type="PANTHER" id="PTHR48462">
    <property type="entry name" value="PROTEIN, PUTATIVE-RELATED"/>
    <property type="match status" value="1"/>
</dbReference>
<evidence type="ECO:0000313" key="2">
    <source>
        <dbReference type="EMBL" id="GAU90416.1"/>
    </source>
</evidence>
<dbReference type="OrthoDB" id="7433202at2759"/>
<dbReference type="Proteomes" id="UP000186922">
    <property type="component" value="Unassembled WGS sequence"/>
</dbReference>
<comment type="caution">
    <text evidence="2">The sequence shown here is derived from an EMBL/GenBank/DDBJ whole genome shotgun (WGS) entry which is preliminary data.</text>
</comment>
<dbReference type="Pfam" id="PF00078">
    <property type="entry name" value="RVT_1"/>
    <property type="match status" value="1"/>
</dbReference>
<dbReference type="PANTHER" id="PTHR48462:SF1">
    <property type="entry name" value="PROTEIN, PUTATIVE-RELATED"/>
    <property type="match status" value="1"/>
</dbReference>
<dbReference type="PROSITE" id="PS50878">
    <property type="entry name" value="RT_POL"/>
    <property type="match status" value="1"/>
</dbReference>
<evidence type="ECO:0000313" key="3">
    <source>
        <dbReference type="Proteomes" id="UP000186922"/>
    </source>
</evidence>
<dbReference type="InterPro" id="IPR000477">
    <property type="entry name" value="RT_dom"/>
</dbReference>
<organism evidence="2 3">
    <name type="scientific">Ramazzottius varieornatus</name>
    <name type="common">Water bear</name>
    <name type="synonym">Tardigrade</name>
    <dbReference type="NCBI Taxonomy" id="947166"/>
    <lineage>
        <taxon>Eukaryota</taxon>
        <taxon>Metazoa</taxon>
        <taxon>Ecdysozoa</taxon>
        <taxon>Tardigrada</taxon>
        <taxon>Eutardigrada</taxon>
        <taxon>Parachela</taxon>
        <taxon>Hypsibioidea</taxon>
        <taxon>Ramazzottiidae</taxon>
        <taxon>Ramazzottius</taxon>
    </lineage>
</organism>
<name>A0A1D1UL19_RAMVA</name>
<accession>A0A1D1UL19</accession>
<sequence length="152" mass="16975">MQPMGELSRPEQVGYGTRGGAEAAVHSASLFVTQNEKDCQVLLKLDFKNAFNTVFGDKMLLEVQKCVPQYFLFVYQMYGQPSNLFYGDQILSSARGVQQGDPLGPLLFCLVTRELSKFLQSPFNCWYLDDATVGGNSDIVYHPRLGAKHVQV</sequence>
<keyword evidence="3" id="KW-1185">Reference proteome</keyword>
<dbReference type="AlphaFoldDB" id="A0A1D1UL19"/>